<comment type="subunit">
    <text evidence="2">Homotetramer.</text>
</comment>
<dbReference type="PANTHER" id="PTHR10302">
    <property type="entry name" value="SINGLE-STRANDED DNA-BINDING PROTEIN"/>
    <property type="match status" value="1"/>
</dbReference>
<accession>F4C309</accession>
<dbReference type="PANTHER" id="PTHR10302:SF0">
    <property type="entry name" value="SINGLE-STRANDED DNA-BINDING PROTEIN, MITOCHONDRIAL"/>
    <property type="match status" value="1"/>
</dbReference>
<keyword evidence="1 2" id="KW-0238">DNA-binding</keyword>
<dbReference type="PATRIC" id="fig|743722.3.peg.5473"/>
<dbReference type="AlphaFoldDB" id="F4C309"/>
<evidence type="ECO:0000256" key="1">
    <source>
        <dbReference type="ARBA" id="ARBA00023125"/>
    </source>
</evidence>
<protein>
    <recommendedName>
        <fullName evidence="2 3">Single-stranded DNA-binding protein</fullName>
        <shortName evidence="2">SSB</shortName>
    </recommendedName>
</protein>
<evidence type="ECO:0000313" key="4">
    <source>
        <dbReference type="EMBL" id="ADZ81653.1"/>
    </source>
</evidence>
<dbReference type="InterPro" id="IPR012340">
    <property type="entry name" value="NA-bd_OB-fold"/>
</dbReference>
<dbReference type="Pfam" id="PF00436">
    <property type="entry name" value="SSB"/>
    <property type="match status" value="1"/>
</dbReference>
<dbReference type="OrthoDB" id="9809878at2"/>
<dbReference type="eggNOG" id="COG0629">
    <property type="taxonomic scope" value="Bacteria"/>
</dbReference>
<dbReference type="SUPFAM" id="SSF50249">
    <property type="entry name" value="Nucleic acid-binding proteins"/>
    <property type="match status" value="1"/>
</dbReference>
<dbReference type="STRING" id="743722.Sph21_5164"/>
<dbReference type="GO" id="GO:0003697">
    <property type="term" value="F:single-stranded DNA binding"/>
    <property type="evidence" value="ECO:0007669"/>
    <property type="project" value="UniProtKB-UniRule"/>
</dbReference>
<dbReference type="HOGENOM" id="CLU_078758_2_0_10"/>
<dbReference type="EMBL" id="CP002584">
    <property type="protein sequence ID" value="ADZ81653.1"/>
    <property type="molecule type" value="Genomic_DNA"/>
</dbReference>
<name>F4C309_SPHS2</name>
<dbReference type="PIRSF" id="PIRSF002070">
    <property type="entry name" value="SSB"/>
    <property type="match status" value="1"/>
</dbReference>
<dbReference type="CDD" id="cd04496">
    <property type="entry name" value="SSB_OBF"/>
    <property type="match status" value="1"/>
</dbReference>
<evidence type="ECO:0000256" key="2">
    <source>
        <dbReference type="HAMAP-Rule" id="MF_00984"/>
    </source>
</evidence>
<comment type="caution">
    <text evidence="2">Lacks conserved residue(s) required for the propagation of feature annotation.</text>
</comment>
<dbReference type="Gene3D" id="2.40.50.140">
    <property type="entry name" value="Nucleic acid-binding proteins"/>
    <property type="match status" value="1"/>
</dbReference>
<organism evidence="4">
    <name type="scientific">Sphingobacterium sp. (strain 21)</name>
    <dbReference type="NCBI Taxonomy" id="743722"/>
    <lineage>
        <taxon>Bacteria</taxon>
        <taxon>Pseudomonadati</taxon>
        <taxon>Bacteroidota</taxon>
        <taxon>Sphingobacteriia</taxon>
        <taxon>Sphingobacteriales</taxon>
        <taxon>Sphingobacteriaceae</taxon>
        <taxon>Sphingobacterium</taxon>
    </lineage>
</organism>
<dbReference type="InterPro" id="IPR000424">
    <property type="entry name" value="Primosome_PriB/ssb"/>
</dbReference>
<proteinExistence type="inferred from homology"/>
<dbReference type="GO" id="GO:0009295">
    <property type="term" value="C:nucleoid"/>
    <property type="evidence" value="ECO:0007669"/>
    <property type="project" value="TreeGrafter"/>
</dbReference>
<dbReference type="GO" id="GO:0006260">
    <property type="term" value="P:DNA replication"/>
    <property type="evidence" value="ECO:0007669"/>
    <property type="project" value="InterPro"/>
</dbReference>
<dbReference type="KEGG" id="shg:Sph21_5164"/>
<evidence type="ECO:0000256" key="3">
    <source>
        <dbReference type="PIRNR" id="PIRNR002070"/>
    </source>
</evidence>
<dbReference type="NCBIfam" id="TIGR00621">
    <property type="entry name" value="ssb"/>
    <property type="match status" value="1"/>
</dbReference>
<dbReference type="InterPro" id="IPR011344">
    <property type="entry name" value="ssDNA-bd"/>
</dbReference>
<reference evidence="4" key="1">
    <citation type="submission" date="2011-03" db="EMBL/GenBank/DDBJ databases">
        <title>Complete sequence of Sphingobacterium sp. 21.</title>
        <authorList>
            <consortium name="US DOE Joint Genome Institute"/>
            <person name="Lucas S."/>
            <person name="Copeland A."/>
            <person name="Lapidus A."/>
            <person name="Cheng J.-F."/>
            <person name="Goodwin L."/>
            <person name="Pitluck S."/>
            <person name="Davenport K."/>
            <person name="Detter J.C."/>
            <person name="Han C."/>
            <person name="Tapia R."/>
            <person name="Land M."/>
            <person name="Hauser L."/>
            <person name="Kyrpides N."/>
            <person name="Ivanova N."/>
            <person name="Ovchinnikova G."/>
            <person name="Pagani I."/>
            <person name="Siebers A.K."/>
            <person name="Allgaier M."/>
            <person name="Thelen M.P."/>
            <person name="Hugenholtz P."/>
            <person name="Woyke T."/>
        </authorList>
    </citation>
    <scope>NUCLEOTIDE SEQUENCE</scope>
    <source>
        <strain evidence="4">21</strain>
    </source>
</reference>
<dbReference type="HAMAP" id="MF_00984">
    <property type="entry name" value="SSB"/>
    <property type="match status" value="1"/>
</dbReference>
<gene>
    <name evidence="4" type="ordered locus">Sph21_5164</name>
</gene>
<sequence>MSTLKNSVRLTGFLGNKPVIKKFGDNKCLARVSLATNERYKNQEGEWLTDTQWHQLVFWGKEASFVEKSLDKGSEISIEGRLINRSYTDKEGVTRYATEIVVNEVQAIRKMGTHSE</sequence>
<dbReference type="PROSITE" id="PS50935">
    <property type="entry name" value="SSB"/>
    <property type="match status" value="1"/>
</dbReference>